<evidence type="ECO:0000313" key="6">
    <source>
        <dbReference type="Proteomes" id="UP000321947"/>
    </source>
</evidence>
<dbReference type="PANTHER" id="PTHR33018">
    <property type="entry name" value="OS10G0338966 PROTEIN-RELATED"/>
    <property type="match status" value="1"/>
</dbReference>
<dbReference type="PANTHER" id="PTHR33018:SF31">
    <property type="entry name" value="TRANSPOSASE, PTTA_EN_SPM, PLANT"/>
    <property type="match status" value="1"/>
</dbReference>
<dbReference type="GO" id="GO:0008234">
    <property type="term" value="F:cysteine-type peptidase activity"/>
    <property type="evidence" value="ECO:0007669"/>
    <property type="project" value="InterPro"/>
</dbReference>
<evidence type="ECO:0000313" key="5">
    <source>
        <dbReference type="EMBL" id="TYK28614.1"/>
    </source>
</evidence>
<evidence type="ECO:0000256" key="2">
    <source>
        <dbReference type="ARBA" id="ARBA00022670"/>
    </source>
</evidence>
<dbReference type="InterPro" id="IPR003653">
    <property type="entry name" value="Peptidase_C48_C"/>
</dbReference>
<comment type="similarity">
    <text evidence="1">Belongs to the peptidase C48 family.</text>
</comment>
<evidence type="ECO:0000256" key="1">
    <source>
        <dbReference type="ARBA" id="ARBA00005234"/>
    </source>
</evidence>
<dbReference type="GO" id="GO:0006508">
    <property type="term" value="P:proteolysis"/>
    <property type="evidence" value="ECO:0007669"/>
    <property type="project" value="UniProtKB-KW"/>
</dbReference>
<accession>A0A5D3DYN7</accession>
<dbReference type="Gene3D" id="3.40.395.10">
    <property type="entry name" value="Adenoviral Proteinase, Chain A"/>
    <property type="match status" value="1"/>
</dbReference>
<feature type="domain" description="Ubiquitin-like protease family profile" evidence="4">
    <location>
        <begin position="320"/>
        <end position="413"/>
    </location>
</feature>
<comment type="caution">
    <text evidence="5">The sequence shown here is derived from an EMBL/GenBank/DDBJ whole genome shotgun (WGS) entry which is preliminary data.</text>
</comment>
<name>A0A5D3DYN7_CUCMM</name>
<reference evidence="5 6" key="1">
    <citation type="submission" date="2019-08" db="EMBL/GenBank/DDBJ databases">
        <title>Draft genome sequences of two oriental melons (Cucumis melo L. var makuwa).</title>
        <authorList>
            <person name="Kwon S.-Y."/>
        </authorList>
    </citation>
    <scope>NUCLEOTIDE SEQUENCE [LARGE SCALE GENOMIC DNA]</scope>
    <source>
        <strain evidence="6">cv. Chang Bougi</strain>
        <tissue evidence="5">Leaf</tissue>
    </source>
</reference>
<sequence length="447" mass="51144">MSFYGVIEEIWELNYNSFKVAIFKCDWVENSGVIKTDKLEFVLTLGLDEVEIGLDNAHTDQLEQIDASKNEKKKTRGLTLMHDVTRIKCTEENTIVEYNENGVPIGENGHKLQSFIGSCVHHHIPITHASLKVVSIELKEKVCNMVEDEILDKSPNDESPNDALSQALGTPEYGGREKVLEVVKEKKEIATSVPLISLTSKKKVVEEEEVIVTRPSISKNEVKASRPMTKEVEVTNEPSNLPIQLNYVLREDVIDFCNMQKVKTLSMVAYIMYLYSLIIDLKKVSKYVFIDPSLISAGHSTREIRARNLCSRLMTSKQDQLVVAPYNPGDHWSLVVINSYDDVVYHLDSLRTSFRDDIKYVTNMALMIFQSQKNLKTTKKTTFWKAVKCLLQVGNVECGYYVMRYMLEIVSKDTNIITDAIDTRNSYSQLKLDEIRVEWAKFLAWYI</sequence>
<dbReference type="AlphaFoldDB" id="A0A5D3DYN7"/>
<dbReference type="Pfam" id="PF02902">
    <property type="entry name" value="Peptidase_C48"/>
    <property type="match status" value="1"/>
</dbReference>
<keyword evidence="3" id="KW-0378">Hydrolase</keyword>
<dbReference type="EMBL" id="SSTD01002097">
    <property type="protein sequence ID" value="TYK28614.1"/>
    <property type="molecule type" value="Genomic_DNA"/>
</dbReference>
<dbReference type="Proteomes" id="UP000321947">
    <property type="component" value="Unassembled WGS sequence"/>
</dbReference>
<gene>
    <name evidence="5" type="ORF">E5676_scaffold2030G00320</name>
</gene>
<dbReference type="InterPro" id="IPR038765">
    <property type="entry name" value="Papain-like_cys_pep_sf"/>
</dbReference>
<evidence type="ECO:0000259" key="4">
    <source>
        <dbReference type="Pfam" id="PF02902"/>
    </source>
</evidence>
<keyword evidence="2" id="KW-0645">Protease</keyword>
<organism evidence="5 6">
    <name type="scientific">Cucumis melo var. makuwa</name>
    <name type="common">Oriental melon</name>
    <dbReference type="NCBI Taxonomy" id="1194695"/>
    <lineage>
        <taxon>Eukaryota</taxon>
        <taxon>Viridiplantae</taxon>
        <taxon>Streptophyta</taxon>
        <taxon>Embryophyta</taxon>
        <taxon>Tracheophyta</taxon>
        <taxon>Spermatophyta</taxon>
        <taxon>Magnoliopsida</taxon>
        <taxon>eudicotyledons</taxon>
        <taxon>Gunneridae</taxon>
        <taxon>Pentapetalae</taxon>
        <taxon>rosids</taxon>
        <taxon>fabids</taxon>
        <taxon>Cucurbitales</taxon>
        <taxon>Cucurbitaceae</taxon>
        <taxon>Benincaseae</taxon>
        <taxon>Cucumis</taxon>
    </lineage>
</organism>
<proteinExistence type="inferred from homology"/>
<evidence type="ECO:0000256" key="3">
    <source>
        <dbReference type="ARBA" id="ARBA00022801"/>
    </source>
</evidence>
<protein>
    <recommendedName>
        <fullName evidence="4">Ubiquitin-like protease family profile domain-containing protein</fullName>
    </recommendedName>
</protein>
<dbReference type="SUPFAM" id="SSF54001">
    <property type="entry name" value="Cysteine proteinases"/>
    <property type="match status" value="1"/>
</dbReference>